<evidence type="ECO:0000313" key="1">
    <source>
        <dbReference type="EMBL" id="TLD00134.1"/>
    </source>
</evidence>
<evidence type="ECO:0000313" key="2">
    <source>
        <dbReference type="Proteomes" id="UP000306509"/>
    </source>
</evidence>
<dbReference type="EMBL" id="QGQD01000059">
    <property type="protein sequence ID" value="TLD00134.1"/>
    <property type="molecule type" value="Genomic_DNA"/>
</dbReference>
<dbReference type="Proteomes" id="UP000306509">
    <property type="component" value="Unassembled WGS sequence"/>
</dbReference>
<proteinExistence type="predicted"/>
<protein>
    <submittedName>
        <fullName evidence="1">Uncharacterized protein</fullName>
    </submittedName>
</protein>
<organism evidence="1 2">
    <name type="scientific">Robinsoniella peoriensis</name>
    <dbReference type="NCBI Taxonomy" id="180332"/>
    <lineage>
        <taxon>Bacteria</taxon>
        <taxon>Bacillati</taxon>
        <taxon>Bacillota</taxon>
        <taxon>Clostridia</taxon>
        <taxon>Lachnospirales</taxon>
        <taxon>Lachnospiraceae</taxon>
        <taxon>Robinsoniella</taxon>
    </lineage>
</organism>
<comment type="caution">
    <text evidence="1">The sequence shown here is derived from an EMBL/GenBank/DDBJ whole genome shotgun (WGS) entry which is preliminary data.</text>
</comment>
<dbReference type="RefSeq" id="WP_138002796.1">
    <property type="nucleotide sequence ID" value="NZ_QGQD01000059.1"/>
</dbReference>
<sequence>MKDSKLRDEVISHYLNSSSFNGLPIYEIENYDVNEMIELIKDGFVQAISEVDVLNPHIKGFDLELSKEHQIVNARNTDGHTCFYPTDMALEGIQIDYQKPYTVLLQRGKEKFEVIFFDIEILERYINNPKFLVMDNGYRGTICIKDEFYKESSSNEYIKDYGMAYIEGEKLNRAIGVFVIDLAKLSPKIQMLWKGFELENQNNCKVSEGFIKNLIMGEWVTHYWIFHALLGEMKVINNLCEAMNIPKLFSHTYGTFYTDMPEEYRNILLPTMKNYYDFVLVLEKLVVHNISIKAFQKDSVLIRGIERKDEEGKDKGSIVMFKEWLLQNVQANFDVDEVIIKPIKQVRKIRQVPAHELTNNSYNVDVYEKQKELMVDIYGSIRAIRILLRGHPLTKDVEIPDYLKDGKNIVFY</sequence>
<accession>A0A4U8Q739</accession>
<keyword evidence="2" id="KW-1185">Reference proteome</keyword>
<gene>
    <name evidence="1" type="ORF">DSM106044_03042</name>
</gene>
<reference evidence="1 2" key="1">
    <citation type="journal article" date="2019" name="Anaerobe">
        <title>Detection of Robinsoniella peoriensis in multiple bone samples of a trauma patient.</title>
        <authorList>
            <person name="Schrottner P."/>
            <person name="Hartwich K."/>
            <person name="Bunk B."/>
            <person name="Schober I."/>
            <person name="Helbig S."/>
            <person name="Rudolph W.W."/>
            <person name="Gunzer F."/>
        </authorList>
    </citation>
    <scope>NUCLEOTIDE SEQUENCE [LARGE SCALE GENOMIC DNA]</scope>
    <source>
        <strain evidence="1 2">DSM 106044</strain>
    </source>
</reference>
<dbReference type="STRING" id="180332.GCA_000797495_01460"/>
<dbReference type="AlphaFoldDB" id="A0A4U8Q739"/>
<name>A0A4U8Q739_9FIRM</name>